<evidence type="ECO:0000256" key="13">
    <source>
        <dbReference type="RuleBase" id="RU003357"/>
    </source>
</evidence>
<dbReference type="PANTHER" id="PTHR32552:SF89">
    <property type="entry name" value="CATECHOLATE SIDEROPHORE RECEPTOR FIU"/>
    <property type="match status" value="1"/>
</dbReference>
<dbReference type="Gene3D" id="2.40.170.20">
    <property type="entry name" value="TonB-dependent receptor, beta-barrel domain"/>
    <property type="match status" value="1"/>
</dbReference>
<dbReference type="SUPFAM" id="SSF56935">
    <property type="entry name" value="Porins"/>
    <property type="match status" value="1"/>
</dbReference>
<evidence type="ECO:0000256" key="6">
    <source>
        <dbReference type="ARBA" id="ARBA00022729"/>
    </source>
</evidence>
<dbReference type="OrthoDB" id="593427at2"/>
<keyword evidence="16" id="KW-0675">Receptor</keyword>
<keyword evidence="10 12" id="KW-0472">Membrane</keyword>
<dbReference type="InterPro" id="IPR037066">
    <property type="entry name" value="Plug_dom_sf"/>
</dbReference>
<evidence type="ECO:0000256" key="10">
    <source>
        <dbReference type="ARBA" id="ARBA00023136"/>
    </source>
</evidence>
<keyword evidence="7" id="KW-0408">Iron</keyword>
<protein>
    <submittedName>
        <fullName evidence="16">TonB-dependent receptor</fullName>
    </submittedName>
</protein>
<evidence type="ECO:0000256" key="3">
    <source>
        <dbReference type="ARBA" id="ARBA00022452"/>
    </source>
</evidence>
<evidence type="ECO:0000256" key="11">
    <source>
        <dbReference type="ARBA" id="ARBA00023237"/>
    </source>
</evidence>
<keyword evidence="2 12" id="KW-0813">Transport</keyword>
<keyword evidence="11 12" id="KW-0998">Cell outer membrane</keyword>
<keyword evidence="5 12" id="KW-0812">Transmembrane</keyword>
<keyword evidence="8" id="KW-0406">Ion transport</keyword>
<comment type="similarity">
    <text evidence="12 13">Belongs to the TonB-dependent receptor family.</text>
</comment>
<evidence type="ECO:0000313" key="16">
    <source>
        <dbReference type="EMBL" id="RIX27468.1"/>
    </source>
</evidence>
<dbReference type="AlphaFoldDB" id="A0A418PZJ1"/>
<evidence type="ECO:0000256" key="12">
    <source>
        <dbReference type="PROSITE-ProRule" id="PRU01360"/>
    </source>
</evidence>
<dbReference type="Gene3D" id="2.170.130.10">
    <property type="entry name" value="TonB-dependent receptor, plug domain"/>
    <property type="match status" value="1"/>
</dbReference>
<evidence type="ECO:0000256" key="1">
    <source>
        <dbReference type="ARBA" id="ARBA00004571"/>
    </source>
</evidence>
<organism evidence="16 17">
    <name type="scientific">Sphingomonas edaphi</name>
    <dbReference type="NCBI Taxonomy" id="2315689"/>
    <lineage>
        <taxon>Bacteria</taxon>
        <taxon>Pseudomonadati</taxon>
        <taxon>Pseudomonadota</taxon>
        <taxon>Alphaproteobacteria</taxon>
        <taxon>Sphingomonadales</taxon>
        <taxon>Sphingomonadaceae</taxon>
        <taxon>Sphingomonas</taxon>
    </lineage>
</organism>
<accession>A0A418PZJ1</accession>
<dbReference type="Proteomes" id="UP000285023">
    <property type="component" value="Unassembled WGS sequence"/>
</dbReference>
<keyword evidence="3 12" id="KW-1134">Transmembrane beta strand</keyword>
<evidence type="ECO:0000259" key="15">
    <source>
        <dbReference type="Pfam" id="PF07715"/>
    </source>
</evidence>
<name>A0A418PZJ1_9SPHN</name>
<dbReference type="EMBL" id="QXTF01000003">
    <property type="protein sequence ID" value="RIX27468.1"/>
    <property type="molecule type" value="Genomic_DNA"/>
</dbReference>
<dbReference type="PANTHER" id="PTHR32552">
    <property type="entry name" value="FERRICHROME IRON RECEPTOR-RELATED"/>
    <property type="match status" value="1"/>
</dbReference>
<sequence>MPTAAFAQSTGSVDFEKEVIVVTGTRTQDVGGVQTPDAPKAKAVVTQEMISRSGPGQTVLDTINIVPGVSFQNNDAYGNAGGTLTIRGFDSTRISYTLDGIQLNDSGNYNIYSNFSIDPELIEQVNVNLGSTDVDSPTASAVGGTINQRTRNPGKELGGRFSASLGQYDYRRFFGMIDTGELTSVGTRAFIAGSTSKYDNPFNNYGKMDRTQLNAKVYQPIGANGDFVSVAGRYNRDRNNFFGSVPLRLDREPNQGFPTSRDEREYDINYPCTVDAPQAGAADAANSCGTEFDRRYNPSNSWNFRGNSRFTLAEGLTLTVDPSFQYTKANGGGTDTAREYGYDLNPTGGRSNCSTTPESATVQCEYGYFGGDPYVGIDLNGDGDLLDTVTVLTPSQTRTRRYTVISGLRYEINDDHTVRATFTRDHANHRQTGQIGYVRDNGEPVDVFPVDDPILTADGAVVQKRDRQSYAILNQIAAEYRGEFLDNRLTLNVGARLPFFKRDLENFCATSSASGFVECSGQVASIDEDAVDLNSSWSPPQRRVFKYSKFLPNVGVVYDFTPQISGFVSYAKGLSVPSTDNLYNSFYFDRDEAAAKPKPETTDTIDGGVRYRSSKIQAQLSAWHTSFKNRIAEAYDAELDQRIFRNLGSVEKYGIDGSIAYQPIPQLTAYVFGSWNKSKIKNNLIVGEFGGITDCDNIPGTATDLDIARSCAFTKGNREAGSPKYTYGTSFSVEPVQGFSFGLTAKRTGPRYVYDNNQPVFFGDTTSPSVGNEVREIFPAKVPAYWLVNMDARLNMGAFAADLDKTYIQLNVYNLFDKLYAGGFGGFSNQPVSSSGFYSESSSSGIPFVQMGAPRTVSVTFNVGF</sequence>
<feature type="domain" description="TonB-dependent receptor-like beta-barrel" evidence="14">
    <location>
        <begin position="253"/>
        <end position="815"/>
    </location>
</feature>
<evidence type="ECO:0000256" key="7">
    <source>
        <dbReference type="ARBA" id="ARBA00023004"/>
    </source>
</evidence>
<comment type="caution">
    <text evidence="16">The sequence shown here is derived from an EMBL/GenBank/DDBJ whole genome shotgun (WGS) entry which is preliminary data.</text>
</comment>
<reference evidence="16 17" key="1">
    <citation type="submission" date="2018-09" db="EMBL/GenBank/DDBJ databases">
        <title>Sphingomonas sp. DAC4.</title>
        <authorList>
            <person name="Seo T."/>
        </authorList>
    </citation>
    <scope>NUCLEOTIDE SEQUENCE [LARGE SCALE GENOMIC DNA]</scope>
    <source>
        <strain evidence="16 17">DAC4</strain>
    </source>
</reference>
<evidence type="ECO:0000256" key="8">
    <source>
        <dbReference type="ARBA" id="ARBA00023065"/>
    </source>
</evidence>
<dbReference type="PROSITE" id="PS52016">
    <property type="entry name" value="TONB_DEPENDENT_REC_3"/>
    <property type="match status" value="1"/>
</dbReference>
<keyword evidence="17" id="KW-1185">Reference proteome</keyword>
<keyword evidence="9 13" id="KW-0798">TonB box</keyword>
<evidence type="ECO:0000313" key="17">
    <source>
        <dbReference type="Proteomes" id="UP000285023"/>
    </source>
</evidence>
<gene>
    <name evidence="16" type="ORF">D3M59_10030</name>
</gene>
<dbReference type="InterPro" id="IPR039426">
    <property type="entry name" value="TonB-dep_rcpt-like"/>
</dbReference>
<dbReference type="InterPro" id="IPR000531">
    <property type="entry name" value="Beta-barrel_TonB"/>
</dbReference>
<evidence type="ECO:0000256" key="4">
    <source>
        <dbReference type="ARBA" id="ARBA00022496"/>
    </source>
</evidence>
<dbReference type="Pfam" id="PF00593">
    <property type="entry name" value="TonB_dep_Rec_b-barrel"/>
    <property type="match status" value="1"/>
</dbReference>
<evidence type="ECO:0000256" key="5">
    <source>
        <dbReference type="ARBA" id="ARBA00022692"/>
    </source>
</evidence>
<dbReference type="InterPro" id="IPR012910">
    <property type="entry name" value="Plug_dom"/>
</dbReference>
<comment type="subcellular location">
    <subcellularLocation>
        <location evidence="1 12">Cell outer membrane</location>
        <topology evidence="1 12">Multi-pass membrane protein</topology>
    </subcellularLocation>
</comment>
<feature type="domain" description="TonB-dependent receptor plug" evidence="15">
    <location>
        <begin position="37"/>
        <end position="144"/>
    </location>
</feature>
<evidence type="ECO:0000256" key="9">
    <source>
        <dbReference type="ARBA" id="ARBA00023077"/>
    </source>
</evidence>
<keyword evidence="6" id="KW-0732">Signal</keyword>
<proteinExistence type="inferred from homology"/>
<keyword evidence="4" id="KW-0410">Iron transport</keyword>
<evidence type="ECO:0000259" key="14">
    <source>
        <dbReference type="Pfam" id="PF00593"/>
    </source>
</evidence>
<dbReference type="GO" id="GO:0009279">
    <property type="term" value="C:cell outer membrane"/>
    <property type="evidence" value="ECO:0007669"/>
    <property type="project" value="UniProtKB-SubCell"/>
</dbReference>
<dbReference type="InterPro" id="IPR036942">
    <property type="entry name" value="Beta-barrel_TonB_sf"/>
</dbReference>
<dbReference type="GO" id="GO:0015344">
    <property type="term" value="F:siderophore uptake transmembrane transporter activity"/>
    <property type="evidence" value="ECO:0007669"/>
    <property type="project" value="TreeGrafter"/>
</dbReference>
<dbReference type="Pfam" id="PF07715">
    <property type="entry name" value="Plug"/>
    <property type="match status" value="1"/>
</dbReference>
<evidence type="ECO:0000256" key="2">
    <source>
        <dbReference type="ARBA" id="ARBA00022448"/>
    </source>
</evidence>